<reference evidence="1 2" key="1">
    <citation type="submission" date="2018-11" db="EMBL/GenBank/DDBJ databases">
        <authorList>
            <consortium name="Pathogen Informatics"/>
        </authorList>
    </citation>
    <scope>NUCLEOTIDE SEQUENCE [LARGE SCALE GENOMIC DNA]</scope>
</reference>
<gene>
    <name evidence="1" type="ORF">DILT_LOCUS11913</name>
</gene>
<keyword evidence="2" id="KW-1185">Reference proteome</keyword>
<dbReference type="Proteomes" id="UP000281553">
    <property type="component" value="Unassembled WGS sequence"/>
</dbReference>
<protein>
    <submittedName>
        <fullName evidence="1">Uncharacterized protein</fullName>
    </submittedName>
</protein>
<sequence length="61" mass="6421">MSISPQNTASNATVTMTTTKTGTLRDINHCGLKIVPTATIMDLVSAAMNADLGPGLHYSTW</sequence>
<organism evidence="1 2">
    <name type="scientific">Dibothriocephalus latus</name>
    <name type="common">Fish tapeworm</name>
    <name type="synonym">Diphyllobothrium latum</name>
    <dbReference type="NCBI Taxonomy" id="60516"/>
    <lineage>
        <taxon>Eukaryota</taxon>
        <taxon>Metazoa</taxon>
        <taxon>Spiralia</taxon>
        <taxon>Lophotrochozoa</taxon>
        <taxon>Platyhelminthes</taxon>
        <taxon>Cestoda</taxon>
        <taxon>Eucestoda</taxon>
        <taxon>Diphyllobothriidea</taxon>
        <taxon>Diphyllobothriidae</taxon>
        <taxon>Dibothriocephalus</taxon>
    </lineage>
</organism>
<name>A0A3P7P7I8_DIBLA</name>
<evidence type="ECO:0000313" key="1">
    <source>
        <dbReference type="EMBL" id="VDN16082.1"/>
    </source>
</evidence>
<accession>A0A3P7P7I8</accession>
<proteinExistence type="predicted"/>
<evidence type="ECO:0000313" key="2">
    <source>
        <dbReference type="Proteomes" id="UP000281553"/>
    </source>
</evidence>
<dbReference type="EMBL" id="UYRU01064583">
    <property type="protein sequence ID" value="VDN16082.1"/>
    <property type="molecule type" value="Genomic_DNA"/>
</dbReference>
<dbReference type="AlphaFoldDB" id="A0A3P7P7I8"/>